<feature type="compositionally biased region" description="Basic residues" evidence="3">
    <location>
        <begin position="133"/>
        <end position="143"/>
    </location>
</feature>
<evidence type="ECO:0000259" key="4">
    <source>
        <dbReference type="PROSITE" id="PS50102"/>
    </source>
</evidence>
<feature type="region of interest" description="Disordered" evidence="3">
    <location>
        <begin position="260"/>
        <end position="292"/>
    </location>
</feature>
<feature type="compositionally biased region" description="Acidic residues" evidence="3">
    <location>
        <begin position="103"/>
        <end position="120"/>
    </location>
</feature>
<evidence type="ECO:0000256" key="2">
    <source>
        <dbReference type="PROSITE-ProRule" id="PRU00176"/>
    </source>
</evidence>
<dbReference type="Proteomes" id="UP000324748">
    <property type="component" value="Unassembled WGS sequence"/>
</dbReference>
<evidence type="ECO:0000256" key="3">
    <source>
        <dbReference type="SAM" id="MobiDB-lite"/>
    </source>
</evidence>
<sequence length="570" mass="63167">MSRSTIMSQEKHQQTEDDRGTKTKRKRKSSAKDQDEPEKKETDDRDESIDAADQSSVSAAQINAELPKKEKKKKKKKAAEIIAREEADEECTSTIIPNKSECDGDNEDNEDDDSDQEDGQEDLKLETEAISHKERRKRRKLEKKKSAQKDDDEDDEGETKTREAVTSSRKVESIFTTATRSKHGVWVGNLLFTTTAQELARFFEPAGKVTRLNMPAGKRAHEANSGFAYVDFDSAEAVDAALEKSECLLGGRKLLIKRSSDYSGRPSAIPASSTTPSSNSTTPSASIPPPTVSKSVRKILDRQKQPPAPCIYFGNLGFETTSEGIVSMLHAHHQAQQVWKPKKNTIKMNGKDQEEEEADDDDEEDEEEEEGRGRAKPDTRSAQVGIRKVRMGTFEDTGKCKGFAFVDFETIDQATNVLVNLKNHRLDGRNLTVEYASVEAVKRGGGSVRSMHQQQQSKRGYLGSARPPGRPDRFQRDEAPHLARRPPPSAEPRPRTHPNNPSSTRSHQPTAPFAPPPSIAPPPAAEEPVRKVKKEFKGRQKPGAALANAQRAPTGIVKNPETVGKKIVFS</sequence>
<dbReference type="AlphaFoldDB" id="A0A5B0NNK8"/>
<dbReference type="OrthoDB" id="439808at2759"/>
<name>A0A5B0NNK8_PUCGR</name>
<feature type="compositionally biased region" description="Basic and acidic residues" evidence="3">
    <location>
        <begin position="469"/>
        <end position="481"/>
    </location>
</feature>
<comment type="caution">
    <text evidence="6">The sequence shown here is derived from an EMBL/GenBank/DDBJ whole genome shotgun (WGS) entry which is preliminary data.</text>
</comment>
<feature type="region of interest" description="Disordered" evidence="3">
    <location>
        <begin position="1"/>
        <end position="171"/>
    </location>
</feature>
<dbReference type="Pfam" id="PF00076">
    <property type="entry name" value="RRM_1"/>
    <property type="match status" value="2"/>
</dbReference>
<dbReference type="Proteomes" id="UP000325313">
    <property type="component" value="Unassembled WGS sequence"/>
</dbReference>
<organism evidence="6 8">
    <name type="scientific">Puccinia graminis f. sp. tritici</name>
    <dbReference type="NCBI Taxonomy" id="56615"/>
    <lineage>
        <taxon>Eukaryota</taxon>
        <taxon>Fungi</taxon>
        <taxon>Dikarya</taxon>
        <taxon>Basidiomycota</taxon>
        <taxon>Pucciniomycotina</taxon>
        <taxon>Pucciniomycetes</taxon>
        <taxon>Pucciniales</taxon>
        <taxon>Pucciniaceae</taxon>
        <taxon>Puccinia</taxon>
    </lineage>
</organism>
<feature type="domain" description="RRM" evidence="4">
    <location>
        <begin position="386"/>
        <end position="438"/>
    </location>
</feature>
<keyword evidence="1 2" id="KW-0694">RNA-binding</keyword>
<evidence type="ECO:0000256" key="1">
    <source>
        <dbReference type="ARBA" id="ARBA00022884"/>
    </source>
</evidence>
<dbReference type="GO" id="GO:0003723">
    <property type="term" value="F:RNA binding"/>
    <property type="evidence" value="ECO:0007669"/>
    <property type="project" value="UniProtKB-UniRule"/>
</dbReference>
<reference evidence="7 8" key="1">
    <citation type="submission" date="2019-05" db="EMBL/GenBank/DDBJ databases">
        <title>Emergence of the Ug99 lineage of the wheat stem rust pathogen through somatic hybridization.</title>
        <authorList>
            <person name="Li F."/>
            <person name="Upadhyaya N.M."/>
            <person name="Sperschneider J."/>
            <person name="Matny O."/>
            <person name="Nguyen-Phuc H."/>
            <person name="Mago R."/>
            <person name="Raley C."/>
            <person name="Miller M.E."/>
            <person name="Silverstein K.A.T."/>
            <person name="Henningsen E."/>
            <person name="Hirsch C.D."/>
            <person name="Visser B."/>
            <person name="Pretorius Z.A."/>
            <person name="Steffenson B.J."/>
            <person name="Schwessinger B."/>
            <person name="Dodds P.N."/>
            <person name="Figueroa M."/>
        </authorList>
    </citation>
    <scope>NUCLEOTIDE SEQUENCE [LARGE SCALE GENOMIC DNA]</scope>
    <source>
        <strain evidence="5">21-0</strain>
        <strain evidence="6 8">Ug99</strain>
    </source>
</reference>
<feature type="compositionally biased region" description="Low complexity" evidence="3">
    <location>
        <begin position="51"/>
        <end position="62"/>
    </location>
</feature>
<feature type="compositionally biased region" description="Basic and acidic residues" evidence="3">
    <location>
        <begin position="527"/>
        <end position="538"/>
    </location>
</feature>
<dbReference type="FunFam" id="3.30.70.330:FF:002039">
    <property type="match status" value="1"/>
</dbReference>
<dbReference type="GO" id="GO:0005730">
    <property type="term" value="C:nucleolus"/>
    <property type="evidence" value="ECO:0007669"/>
    <property type="project" value="TreeGrafter"/>
</dbReference>
<evidence type="ECO:0000313" key="6">
    <source>
        <dbReference type="EMBL" id="KAA1090212.1"/>
    </source>
</evidence>
<dbReference type="PANTHER" id="PTHR23236">
    <property type="entry name" value="EUKARYOTIC TRANSLATION INITIATION FACTOR 4B/4H"/>
    <property type="match status" value="1"/>
</dbReference>
<feature type="compositionally biased region" description="Low complexity" evidence="3">
    <location>
        <begin position="266"/>
        <end position="285"/>
    </location>
</feature>
<feature type="compositionally biased region" description="Acidic residues" evidence="3">
    <location>
        <begin position="353"/>
        <end position="370"/>
    </location>
</feature>
<feature type="compositionally biased region" description="Basic and acidic residues" evidence="3">
    <location>
        <begin position="121"/>
        <end position="132"/>
    </location>
</feature>
<dbReference type="SUPFAM" id="SSF54928">
    <property type="entry name" value="RNA-binding domain, RBD"/>
    <property type="match status" value="2"/>
</dbReference>
<protein>
    <recommendedName>
        <fullName evidence="4">RRM domain-containing protein</fullName>
    </recommendedName>
</protein>
<feature type="region of interest" description="Disordered" evidence="3">
    <location>
        <begin position="338"/>
        <end position="383"/>
    </location>
</feature>
<dbReference type="InterPro" id="IPR035979">
    <property type="entry name" value="RBD_domain_sf"/>
</dbReference>
<gene>
    <name evidence="5" type="ORF">PGT21_002731</name>
    <name evidence="6" type="ORF">PGTUg99_037215</name>
</gene>
<evidence type="ECO:0000313" key="8">
    <source>
        <dbReference type="Proteomes" id="UP000325313"/>
    </source>
</evidence>
<evidence type="ECO:0000313" key="7">
    <source>
        <dbReference type="Proteomes" id="UP000324748"/>
    </source>
</evidence>
<evidence type="ECO:0000313" key="5">
    <source>
        <dbReference type="EMBL" id="KAA1070190.1"/>
    </source>
</evidence>
<feature type="compositionally biased region" description="Polar residues" evidence="3">
    <location>
        <begin position="499"/>
        <end position="508"/>
    </location>
</feature>
<feature type="region of interest" description="Disordered" evidence="3">
    <location>
        <begin position="442"/>
        <end position="554"/>
    </location>
</feature>
<feature type="compositionally biased region" description="Pro residues" evidence="3">
    <location>
        <begin position="512"/>
        <end position="525"/>
    </location>
</feature>
<dbReference type="PROSITE" id="PS50102">
    <property type="entry name" value="RRM"/>
    <property type="match status" value="2"/>
</dbReference>
<feature type="compositionally biased region" description="Basic and acidic residues" evidence="3">
    <location>
        <begin position="9"/>
        <end position="21"/>
    </location>
</feature>
<keyword evidence="7" id="KW-1185">Reference proteome</keyword>
<dbReference type="EMBL" id="VDEP01000404">
    <property type="protein sequence ID" value="KAA1090212.1"/>
    <property type="molecule type" value="Genomic_DNA"/>
</dbReference>
<feature type="domain" description="RRM" evidence="4">
    <location>
        <begin position="183"/>
        <end position="261"/>
    </location>
</feature>
<dbReference type="Gene3D" id="3.30.70.330">
    <property type="match status" value="2"/>
</dbReference>
<dbReference type="InterPro" id="IPR000504">
    <property type="entry name" value="RRM_dom"/>
</dbReference>
<dbReference type="SMART" id="SM00360">
    <property type="entry name" value="RRM"/>
    <property type="match status" value="2"/>
</dbReference>
<dbReference type="EMBL" id="VSWC01000171">
    <property type="protein sequence ID" value="KAA1070190.1"/>
    <property type="molecule type" value="Genomic_DNA"/>
</dbReference>
<feature type="compositionally biased region" description="Basic and acidic residues" evidence="3">
    <location>
        <begin position="30"/>
        <end position="43"/>
    </location>
</feature>
<accession>A0A5B0NNK8</accession>
<proteinExistence type="predicted"/>
<dbReference type="InterPro" id="IPR012677">
    <property type="entry name" value="Nucleotide-bd_a/b_plait_sf"/>
</dbReference>
<dbReference type="PANTHER" id="PTHR23236:SF95">
    <property type="entry name" value="NUCLEOLAR PROTEIN 13"/>
    <property type="match status" value="1"/>
</dbReference>